<feature type="transmembrane region" description="Helical" evidence="8">
    <location>
        <begin position="98"/>
        <end position="116"/>
    </location>
</feature>
<evidence type="ECO:0000256" key="5">
    <source>
        <dbReference type="ARBA" id="ARBA00022801"/>
    </source>
</evidence>
<evidence type="ECO:0000256" key="6">
    <source>
        <dbReference type="ARBA" id="ARBA00022989"/>
    </source>
</evidence>
<keyword evidence="7 8" id="KW-0472">Membrane</keyword>
<dbReference type="Proteomes" id="UP000249467">
    <property type="component" value="Unassembled WGS sequence"/>
</dbReference>
<name>A0A2W4WKP3_9CYAN</name>
<dbReference type="EMBL" id="QBML01000004">
    <property type="protein sequence ID" value="PZO43747.1"/>
    <property type="molecule type" value="Genomic_DNA"/>
</dbReference>
<sequence>MELQLQQVKKILRHKSFWVLATLTCLGILHLYYIWKVAAKLPSLLDGLGWLSIGFLLWKNQSKIKFRGSLFSSLVGLLLIIWMLIRHSFRQFSSSVDILSYFFPVITFTGLLLIVSGFRKLKNYHSEILIATLISLPFASIYNWLKPIVNIDAQLLNFILHYLGFDSIREGAVVSLPNGSVEVMPSCSSVGPILTMLPLIVVLLSIYPTSKSKQFFVYLSTIGSIFLINGIRLSLLAILLNKGDIANFEYWHTGGGSGIFSNLIVFLIGGVSYQILNSSSKPIQEVLT</sequence>
<keyword evidence="3" id="KW-0645">Protease</keyword>
<evidence type="ECO:0000256" key="7">
    <source>
        <dbReference type="ARBA" id="ARBA00023136"/>
    </source>
</evidence>
<accession>A0A2W4WKP3</accession>
<keyword evidence="6 8" id="KW-1133">Transmembrane helix</keyword>
<keyword evidence="5" id="KW-0378">Hydrolase</keyword>
<reference evidence="9 10" key="2">
    <citation type="submission" date="2018-06" db="EMBL/GenBank/DDBJ databases">
        <title>Metagenomic assembly of (sub)arctic Cyanobacteria and their associated microbiome from non-axenic cultures.</title>
        <authorList>
            <person name="Baurain D."/>
        </authorList>
    </citation>
    <scope>NUCLEOTIDE SEQUENCE [LARGE SCALE GENOMIC DNA]</scope>
    <source>
        <strain evidence="9">ULC066bin1</strain>
    </source>
</reference>
<dbReference type="AlphaFoldDB" id="A0A2W4WKP3"/>
<dbReference type="GO" id="GO:0005886">
    <property type="term" value="C:plasma membrane"/>
    <property type="evidence" value="ECO:0007669"/>
    <property type="project" value="UniProtKB-SubCell"/>
</dbReference>
<dbReference type="GO" id="GO:0008233">
    <property type="term" value="F:peptidase activity"/>
    <property type="evidence" value="ECO:0007669"/>
    <property type="project" value="UniProtKB-KW"/>
</dbReference>
<dbReference type="Pfam" id="PF09721">
    <property type="entry name" value="Exosortase_EpsH"/>
    <property type="match status" value="1"/>
</dbReference>
<dbReference type="InterPro" id="IPR026392">
    <property type="entry name" value="Exo/Archaeosortase_dom"/>
</dbReference>
<feature type="transmembrane region" description="Helical" evidence="8">
    <location>
        <begin position="70"/>
        <end position="86"/>
    </location>
</feature>
<keyword evidence="4 8" id="KW-0812">Transmembrane</keyword>
<evidence type="ECO:0008006" key="11">
    <source>
        <dbReference type="Google" id="ProtNLM"/>
    </source>
</evidence>
<dbReference type="GO" id="GO:0006508">
    <property type="term" value="P:proteolysis"/>
    <property type="evidence" value="ECO:0007669"/>
    <property type="project" value="UniProtKB-KW"/>
</dbReference>
<dbReference type="InterPro" id="IPR019127">
    <property type="entry name" value="Exosortase"/>
</dbReference>
<feature type="transmembrane region" description="Helical" evidence="8">
    <location>
        <begin position="215"/>
        <end position="239"/>
    </location>
</feature>
<feature type="transmembrane region" description="Helical" evidence="8">
    <location>
        <begin position="259"/>
        <end position="276"/>
    </location>
</feature>
<evidence type="ECO:0000256" key="1">
    <source>
        <dbReference type="ARBA" id="ARBA00004651"/>
    </source>
</evidence>
<dbReference type="NCBIfam" id="TIGR04178">
    <property type="entry name" value="exo_archaeo"/>
    <property type="match status" value="1"/>
</dbReference>
<gene>
    <name evidence="9" type="ORF">DCF19_03715</name>
</gene>
<evidence type="ECO:0000313" key="10">
    <source>
        <dbReference type="Proteomes" id="UP000249467"/>
    </source>
</evidence>
<evidence type="ECO:0000256" key="4">
    <source>
        <dbReference type="ARBA" id="ARBA00022692"/>
    </source>
</evidence>
<feature type="transmembrane region" description="Helical" evidence="8">
    <location>
        <begin position="190"/>
        <end position="208"/>
    </location>
</feature>
<keyword evidence="2" id="KW-1003">Cell membrane</keyword>
<organism evidence="9 10">
    <name type="scientific">Pseudanabaena frigida</name>
    <dbReference type="NCBI Taxonomy" id="945775"/>
    <lineage>
        <taxon>Bacteria</taxon>
        <taxon>Bacillati</taxon>
        <taxon>Cyanobacteriota</taxon>
        <taxon>Cyanophyceae</taxon>
        <taxon>Pseudanabaenales</taxon>
        <taxon>Pseudanabaenaceae</taxon>
        <taxon>Pseudanabaena</taxon>
    </lineage>
</organism>
<evidence type="ECO:0000256" key="3">
    <source>
        <dbReference type="ARBA" id="ARBA00022670"/>
    </source>
</evidence>
<comment type="subcellular location">
    <subcellularLocation>
        <location evidence="1">Cell membrane</location>
        <topology evidence="1">Multi-pass membrane protein</topology>
    </subcellularLocation>
</comment>
<comment type="caution">
    <text evidence="9">The sequence shown here is derived from an EMBL/GenBank/DDBJ whole genome shotgun (WGS) entry which is preliminary data.</text>
</comment>
<reference evidence="9 10" key="1">
    <citation type="submission" date="2018-04" db="EMBL/GenBank/DDBJ databases">
        <authorList>
            <person name="Go L.Y."/>
            <person name="Mitchell J.A."/>
        </authorList>
    </citation>
    <scope>NUCLEOTIDE SEQUENCE [LARGE SCALE GENOMIC DNA]</scope>
    <source>
        <strain evidence="9">ULC066bin1</strain>
    </source>
</reference>
<evidence type="ECO:0000256" key="8">
    <source>
        <dbReference type="SAM" id="Phobius"/>
    </source>
</evidence>
<feature type="transmembrane region" description="Helical" evidence="8">
    <location>
        <begin position="128"/>
        <end position="145"/>
    </location>
</feature>
<evidence type="ECO:0000256" key="2">
    <source>
        <dbReference type="ARBA" id="ARBA00022475"/>
    </source>
</evidence>
<feature type="transmembrane region" description="Helical" evidence="8">
    <location>
        <begin position="16"/>
        <end position="35"/>
    </location>
</feature>
<proteinExistence type="predicted"/>
<protein>
    <recommendedName>
        <fullName evidence="11">Cyanoexosortase A</fullName>
    </recommendedName>
</protein>
<evidence type="ECO:0000313" key="9">
    <source>
        <dbReference type="EMBL" id="PZO43747.1"/>
    </source>
</evidence>